<keyword evidence="2" id="KW-1185">Reference proteome</keyword>
<name>A0ABS2G4Q5_FUSMR</name>
<dbReference type="Proteomes" id="UP000728968">
    <property type="component" value="Unassembled WGS sequence"/>
</dbReference>
<evidence type="ECO:0000313" key="2">
    <source>
        <dbReference type="Proteomes" id="UP000728968"/>
    </source>
</evidence>
<dbReference type="EMBL" id="JACJLT010000086">
    <property type="protein sequence ID" value="MBM6875698.1"/>
    <property type="molecule type" value="Genomic_DNA"/>
</dbReference>
<reference evidence="1 2" key="1">
    <citation type="journal article" date="2021" name="Sci. Rep.">
        <title>The distribution of antibiotic resistance genes in chicken gut microbiota commensals.</title>
        <authorList>
            <person name="Juricova H."/>
            <person name="Matiasovicova J."/>
            <person name="Kubasova T."/>
            <person name="Cejkova D."/>
            <person name="Rychlik I."/>
        </authorList>
    </citation>
    <scope>NUCLEOTIDE SEQUENCE [LARGE SCALE GENOMIC DNA]</scope>
    <source>
        <strain evidence="1 2">An425</strain>
    </source>
</reference>
<organism evidence="1 2">
    <name type="scientific">Fusobacterium mortiferum</name>
    <dbReference type="NCBI Taxonomy" id="850"/>
    <lineage>
        <taxon>Bacteria</taxon>
        <taxon>Fusobacteriati</taxon>
        <taxon>Fusobacteriota</taxon>
        <taxon>Fusobacteriia</taxon>
        <taxon>Fusobacteriales</taxon>
        <taxon>Fusobacteriaceae</taxon>
        <taxon>Fusobacterium</taxon>
    </lineage>
</organism>
<evidence type="ECO:0008006" key="3">
    <source>
        <dbReference type="Google" id="ProtNLM"/>
    </source>
</evidence>
<accession>A0ABS2G4Q5</accession>
<proteinExistence type="predicted"/>
<sequence>MRNRKSGIKYKACEKKRAKRLSLLQELCRVNYKIDNKTLIERLNISKTEFYRNFKKLADKYRENNKCEALF</sequence>
<evidence type="ECO:0000313" key="1">
    <source>
        <dbReference type="EMBL" id="MBM6875698.1"/>
    </source>
</evidence>
<dbReference type="RefSeq" id="WP_204716443.1">
    <property type="nucleotide sequence ID" value="NZ_JACJLT010000086.1"/>
</dbReference>
<protein>
    <recommendedName>
        <fullName evidence="3">ArsR family transcriptional regulator</fullName>
    </recommendedName>
</protein>
<comment type="caution">
    <text evidence="1">The sequence shown here is derived from an EMBL/GenBank/DDBJ whole genome shotgun (WGS) entry which is preliminary data.</text>
</comment>
<gene>
    <name evidence="1" type="ORF">H6A04_08560</name>
</gene>